<protein>
    <recommendedName>
        <fullName evidence="2">HECT-type E3 ubiquitin transferase</fullName>
        <ecNumber evidence="2">2.3.2.26</ecNumber>
    </recommendedName>
</protein>
<gene>
    <name evidence="8" type="ORF">ABB37_02807</name>
</gene>
<dbReference type="InterPro" id="IPR035983">
    <property type="entry name" value="Hect_E3_ubiquitin_ligase"/>
</dbReference>
<evidence type="ECO:0000256" key="2">
    <source>
        <dbReference type="ARBA" id="ARBA00012485"/>
    </source>
</evidence>
<evidence type="ECO:0000259" key="7">
    <source>
        <dbReference type="PROSITE" id="PS50237"/>
    </source>
</evidence>
<evidence type="ECO:0000313" key="9">
    <source>
        <dbReference type="Proteomes" id="UP000037923"/>
    </source>
</evidence>
<comment type="caution">
    <text evidence="8">The sequence shown here is derived from an EMBL/GenBank/DDBJ whole genome shotgun (WGS) entry which is preliminary data.</text>
</comment>
<keyword evidence="8" id="KW-0436">Ligase</keyword>
<dbReference type="EC" id="2.3.2.26" evidence="2"/>
<dbReference type="Proteomes" id="UP000037923">
    <property type="component" value="Unassembled WGS sequence"/>
</dbReference>
<feature type="compositionally biased region" description="Low complexity" evidence="6">
    <location>
        <begin position="607"/>
        <end position="620"/>
    </location>
</feature>
<dbReference type="InterPro" id="IPR044611">
    <property type="entry name" value="E3A/B/C-like"/>
</dbReference>
<dbReference type="GO" id="GO:0061630">
    <property type="term" value="F:ubiquitin protein ligase activity"/>
    <property type="evidence" value="ECO:0007669"/>
    <property type="project" value="UniProtKB-EC"/>
</dbReference>
<dbReference type="PANTHER" id="PTHR45700">
    <property type="entry name" value="UBIQUITIN-PROTEIN LIGASE E3C"/>
    <property type="match status" value="1"/>
</dbReference>
<dbReference type="PANTHER" id="PTHR45700:SF2">
    <property type="entry name" value="UBIQUITIN-PROTEIN LIGASE E3C"/>
    <property type="match status" value="1"/>
</dbReference>
<dbReference type="Pfam" id="PF00632">
    <property type="entry name" value="HECT"/>
    <property type="match status" value="1"/>
</dbReference>
<feature type="active site" description="Glycyl thioester intermediate" evidence="5">
    <location>
        <position position="1377"/>
    </location>
</feature>
<dbReference type="OrthoDB" id="8068875at2759"/>
<evidence type="ECO:0000256" key="3">
    <source>
        <dbReference type="ARBA" id="ARBA00022679"/>
    </source>
</evidence>
<organism evidence="8 9">
    <name type="scientific">Leptomonas pyrrhocoris</name>
    <name type="common">Firebug parasite</name>
    <dbReference type="NCBI Taxonomy" id="157538"/>
    <lineage>
        <taxon>Eukaryota</taxon>
        <taxon>Discoba</taxon>
        <taxon>Euglenozoa</taxon>
        <taxon>Kinetoplastea</taxon>
        <taxon>Metakinetoplastina</taxon>
        <taxon>Trypanosomatida</taxon>
        <taxon>Trypanosomatidae</taxon>
        <taxon>Leishmaniinae</taxon>
        <taxon>Leptomonas</taxon>
    </lineage>
</organism>
<proteinExistence type="predicted"/>
<reference evidence="8 9" key="1">
    <citation type="submission" date="2015-07" db="EMBL/GenBank/DDBJ databases">
        <title>High-quality genome of monoxenous trypanosomatid Leptomonas pyrrhocoris.</title>
        <authorList>
            <person name="Flegontov P."/>
            <person name="Butenko A."/>
            <person name="Firsov S."/>
            <person name="Vlcek C."/>
            <person name="Logacheva M.D."/>
            <person name="Field M."/>
            <person name="Filatov D."/>
            <person name="Flegontova O."/>
            <person name="Gerasimov E."/>
            <person name="Jackson A.P."/>
            <person name="Kelly S."/>
            <person name="Opperdoes F."/>
            <person name="O'Reilly A."/>
            <person name="Votypka J."/>
            <person name="Yurchenko V."/>
            <person name="Lukes J."/>
        </authorList>
    </citation>
    <scope>NUCLEOTIDE SEQUENCE [LARGE SCALE GENOMIC DNA]</scope>
    <source>
        <strain evidence="8">H10</strain>
    </source>
</reference>
<comment type="catalytic activity">
    <reaction evidence="1">
        <text>S-ubiquitinyl-[E2 ubiquitin-conjugating enzyme]-L-cysteine + [acceptor protein]-L-lysine = [E2 ubiquitin-conjugating enzyme]-L-cysteine + N(6)-ubiquitinyl-[acceptor protein]-L-lysine.</text>
        <dbReference type="EC" id="2.3.2.26"/>
    </reaction>
</comment>
<accession>A0A0N0VG97</accession>
<feature type="domain" description="HECT" evidence="7">
    <location>
        <begin position="1066"/>
        <end position="1409"/>
    </location>
</feature>
<feature type="compositionally biased region" description="Low complexity" evidence="6">
    <location>
        <begin position="627"/>
        <end position="661"/>
    </location>
</feature>
<dbReference type="VEuPathDB" id="TriTrypDB:LpyrH10_04_3570"/>
<evidence type="ECO:0000313" key="8">
    <source>
        <dbReference type="EMBL" id="KPA83101.1"/>
    </source>
</evidence>
<dbReference type="Gene3D" id="3.90.1750.10">
    <property type="entry name" value="Hect, E3 ligase catalytic domains"/>
    <property type="match status" value="1"/>
</dbReference>
<dbReference type="Gene3D" id="3.30.2160.10">
    <property type="entry name" value="Hect, E3 ligase catalytic domain"/>
    <property type="match status" value="1"/>
</dbReference>
<feature type="region of interest" description="Disordered" evidence="6">
    <location>
        <begin position="602"/>
        <end position="661"/>
    </location>
</feature>
<dbReference type="InterPro" id="IPR000569">
    <property type="entry name" value="HECT_dom"/>
</dbReference>
<evidence type="ECO:0000256" key="1">
    <source>
        <dbReference type="ARBA" id="ARBA00000885"/>
    </source>
</evidence>
<dbReference type="PROSITE" id="PS50237">
    <property type="entry name" value="HECT"/>
    <property type="match status" value="1"/>
</dbReference>
<dbReference type="GeneID" id="26903098"/>
<dbReference type="GO" id="GO:0000209">
    <property type="term" value="P:protein polyubiquitination"/>
    <property type="evidence" value="ECO:0007669"/>
    <property type="project" value="InterPro"/>
</dbReference>
<dbReference type="EMBL" id="LGTL01000004">
    <property type="protein sequence ID" value="KPA83101.1"/>
    <property type="molecule type" value="Genomic_DNA"/>
</dbReference>
<dbReference type="GO" id="GO:0016874">
    <property type="term" value="F:ligase activity"/>
    <property type="evidence" value="ECO:0007669"/>
    <property type="project" value="UniProtKB-KW"/>
</dbReference>
<keyword evidence="4 5" id="KW-0833">Ubl conjugation pathway</keyword>
<sequence length="1409" mass="152706">MSQFIFNGTSRMRNVTFAQDHHKSRTSIIEDAHRQRLRREEEARRTRAAQRLQRVMRQWLAGLKVMRLALKNIRQLPSDLARLLASATSGAAAAARPASGLEAELTARLHTACWFFSYAVAHPSRIPVHGSTALHTSLDSDEEESVWRETAKLRSPVTFKGLAEVQAHQLQVLQQYGGIVCTALRSCAPGASRGEVLDAPAPLWQHLLSSLSTKDVSILLYVLLQQLPDVVVRHRGETVAPAAGSVQSGGSDTISRNERFFRALIGSVVDAVAARNAAYRAGVNEEEEKEGGSGASTPCFSLIPSSPSYVDRWPAIQALTMALELASQEPALSQEWIRQEYTAALQPLLNAFPAPPSIPLLATANEAAASSFPPTMAESSSAFARVCWRCMCAAFSADEHLLLTTNPLVVLLNAEEAALFDGDAAAGGDGGRASCGSDACCAVLIGECYARIALDTRLTSGEEVNGIRGGPLSARVLGRLVRLLPHVQQLVKSTAPYAADVLKRYLLSVSCLSERLCREPFFIESILADHYAYNTGQKHATLADAATVATTTATTAAQNLPRSQYRLLSSYLFSTEGGLRLMQLLTAEDEAREQLRLQAVEKPTVEAPSDASAPLADAPPTGENEETLSSAETASAAPGVSAATPSSPHTTHSPTPASPVTVTSASIGPAVAWPTSALAQQSPLEILCNVFAWPLFTFSKPDYSRYQQETLALCAKLVRTPQLLRRLWSLYWQSCEGLRAVLPPGPVLQKLCARPVWGAEERASAPAPKQQRGAHGRRVPAAAATEPLLASLPRLPTWETHPRYPMSFYDPHPSLSIFFFTLLAHYVNVCDFADELRRGGDTAVFSVEESCALILALKEVVHRAHLYGVVPDSNGEAVAHAACLLLSRLHIVNEADPFVPAGADGLWMSVGMVAAESAVVSLVPRWDEASAAVVDEEKAAVEEEVAAGEYAAPVATSITASTAAAAAAAGRSRGLGSTGDSAAAGAVVLSRLPGDDLMFHGSRNWDTKVRYIKLLVHTPFLLPFRARALLMSALLASQEDQWTPPSDRPTVVHRGRVFADIYDLFHANPMSSNVYNIRFASEDGTMEAGYGRGVYRECIVTLCKEGFAAEYGLFRQTADGYVFPNSFSAIATGDPQHLQKIRFLGAMVGRALRDGVLQDVPFAQHFRNAILGRRNTLNNLKGFDAELYHQLMSLTQLGEEELQAVGLTFVYTVNLLGVTKDVELVRGGAQMEVTPRNCLYYVHLVADFKLNREAADQTRAFCAGLHSVLDSNRLLLFDSNEVGKLFGGDESGEIDLQDWKENTVYDGAEDAAKPQARLFWDVVESLTRKQQSQLLKFATSMTRPPLLGFRFLSPPFKLQLLSANVSGEDHLPSASTCFSTLKLPPYRDYATARAKIIAAIEETGTFEYS</sequence>
<dbReference type="SMART" id="SM00119">
    <property type="entry name" value="HECTc"/>
    <property type="match status" value="1"/>
</dbReference>
<name>A0A0N0VG97_LEPPY</name>
<evidence type="ECO:0000256" key="5">
    <source>
        <dbReference type="PROSITE-ProRule" id="PRU00104"/>
    </source>
</evidence>
<keyword evidence="3" id="KW-0808">Transferase</keyword>
<dbReference type="RefSeq" id="XP_015661540.1">
    <property type="nucleotide sequence ID" value="XM_015799938.1"/>
</dbReference>
<dbReference type="SUPFAM" id="SSF56204">
    <property type="entry name" value="Hect, E3 ligase catalytic domain"/>
    <property type="match status" value="1"/>
</dbReference>
<keyword evidence="9" id="KW-1185">Reference proteome</keyword>
<dbReference type="GO" id="GO:0006511">
    <property type="term" value="P:ubiquitin-dependent protein catabolic process"/>
    <property type="evidence" value="ECO:0007669"/>
    <property type="project" value="TreeGrafter"/>
</dbReference>
<evidence type="ECO:0000256" key="6">
    <source>
        <dbReference type="SAM" id="MobiDB-lite"/>
    </source>
</evidence>
<dbReference type="Gene3D" id="3.30.2410.10">
    <property type="entry name" value="Hect, E3 ligase catalytic domain"/>
    <property type="match status" value="1"/>
</dbReference>
<dbReference type="OMA" id="WETHPRY"/>
<evidence type="ECO:0000256" key="4">
    <source>
        <dbReference type="ARBA" id="ARBA00022786"/>
    </source>
</evidence>